<proteinExistence type="predicted"/>
<feature type="transmembrane region" description="Helical" evidence="1">
    <location>
        <begin position="224"/>
        <end position="246"/>
    </location>
</feature>
<name>A0AAV6IJ70_9ERIC</name>
<keyword evidence="3" id="KW-1185">Reference proteome</keyword>
<feature type="transmembrane region" description="Helical" evidence="1">
    <location>
        <begin position="25"/>
        <end position="46"/>
    </location>
</feature>
<protein>
    <submittedName>
        <fullName evidence="2">Uncharacterized protein</fullName>
    </submittedName>
</protein>
<feature type="transmembrane region" description="Helical" evidence="1">
    <location>
        <begin position="109"/>
        <end position="129"/>
    </location>
</feature>
<dbReference type="EMBL" id="JACTNZ010000010">
    <property type="protein sequence ID" value="KAG5527477.1"/>
    <property type="molecule type" value="Genomic_DNA"/>
</dbReference>
<dbReference type="AlphaFoldDB" id="A0AAV6IJ70"/>
<feature type="transmembrane region" description="Helical" evidence="1">
    <location>
        <begin position="67"/>
        <end position="89"/>
    </location>
</feature>
<dbReference type="PANTHER" id="PTHR33133">
    <property type="entry name" value="OS08G0107100 PROTEIN-RELATED"/>
    <property type="match status" value="1"/>
</dbReference>
<comment type="caution">
    <text evidence="2">The sequence shown here is derived from an EMBL/GenBank/DDBJ whole genome shotgun (WGS) entry which is preliminary data.</text>
</comment>
<dbReference type="PANTHER" id="PTHR33133:SF24">
    <property type="entry name" value="OS01G0800300 PROTEIN"/>
    <property type="match status" value="1"/>
</dbReference>
<dbReference type="Proteomes" id="UP000823749">
    <property type="component" value="Chromosome 10"/>
</dbReference>
<keyword evidence="1" id="KW-1133">Transmembrane helix</keyword>
<sequence>MQRRSAAEKEREKSRSSTLKLVGPAATPIAGDGNLFVFPIIIAMLVQHGPRLFNSSHATELLPFLCYLDFLFTFPPLSAALILTVTFYYASEPVSAVPSSVLIKRFFVAYLWVSLIMATYNVAFLGCYVLSMVAKVTRNPAPLLALALFGVICLSSADDASLCWLVGVVLGLEPVYGFVAMEKCYVLLKARNPAAARLVFAYLLVYGSIGGVYGSSVLHGGLDYGVIVMYLLGGCLVGWSVVLILLGRMVRCVLSSSDFCR</sequence>
<organism evidence="2 3">
    <name type="scientific">Rhododendron griersonianum</name>
    <dbReference type="NCBI Taxonomy" id="479676"/>
    <lineage>
        <taxon>Eukaryota</taxon>
        <taxon>Viridiplantae</taxon>
        <taxon>Streptophyta</taxon>
        <taxon>Embryophyta</taxon>
        <taxon>Tracheophyta</taxon>
        <taxon>Spermatophyta</taxon>
        <taxon>Magnoliopsida</taxon>
        <taxon>eudicotyledons</taxon>
        <taxon>Gunneridae</taxon>
        <taxon>Pentapetalae</taxon>
        <taxon>asterids</taxon>
        <taxon>Ericales</taxon>
        <taxon>Ericaceae</taxon>
        <taxon>Ericoideae</taxon>
        <taxon>Rhodoreae</taxon>
        <taxon>Rhododendron</taxon>
    </lineage>
</organism>
<evidence type="ECO:0000256" key="1">
    <source>
        <dbReference type="SAM" id="Phobius"/>
    </source>
</evidence>
<feature type="transmembrane region" description="Helical" evidence="1">
    <location>
        <begin position="198"/>
        <end position="218"/>
    </location>
</feature>
<reference evidence="2" key="1">
    <citation type="submission" date="2020-08" db="EMBL/GenBank/DDBJ databases">
        <title>Plant Genome Project.</title>
        <authorList>
            <person name="Zhang R.-G."/>
        </authorList>
    </citation>
    <scope>NUCLEOTIDE SEQUENCE</scope>
    <source>
        <strain evidence="2">WSP0</strain>
        <tissue evidence="2">Leaf</tissue>
    </source>
</reference>
<keyword evidence="1" id="KW-0812">Transmembrane</keyword>
<evidence type="ECO:0000313" key="2">
    <source>
        <dbReference type="EMBL" id="KAG5527477.1"/>
    </source>
</evidence>
<feature type="transmembrane region" description="Helical" evidence="1">
    <location>
        <begin position="164"/>
        <end position="186"/>
    </location>
</feature>
<gene>
    <name evidence="2" type="ORF">RHGRI_028390</name>
</gene>
<evidence type="ECO:0000313" key="3">
    <source>
        <dbReference type="Proteomes" id="UP000823749"/>
    </source>
</evidence>
<keyword evidence="1" id="KW-0472">Membrane</keyword>
<accession>A0AAV6IJ70</accession>